<dbReference type="KEGG" id="bor:COCMIDRAFT_93661"/>
<dbReference type="AlphaFoldDB" id="W6Z323"/>
<dbReference type="RefSeq" id="XP_007687375.1">
    <property type="nucleotide sequence ID" value="XM_007689185.1"/>
</dbReference>
<dbReference type="EMBL" id="KI963971">
    <property type="protein sequence ID" value="EUC46147.1"/>
    <property type="molecule type" value="Genomic_DNA"/>
</dbReference>
<organism evidence="1 2">
    <name type="scientific">Bipolaris oryzae ATCC 44560</name>
    <dbReference type="NCBI Taxonomy" id="930090"/>
    <lineage>
        <taxon>Eukaryota</taxon>
        <taxon>Fungi</taxon>
        <taxon>Dikarya</taxon>
        <taxon>Ascomycota</taxon>
        <taxon>Pezizomycotina</taxon>
        <taxon>Dothideomycetes</taxon>
        <taxon>Pleosporomycetidae</taxon>
        <taxon>Pleosporales</taxon>
        <taxon>Pleosporineae</taxon>
        <taxon>Pleosporaceae</taxon>
        <taxon>Bipolaris</taxon>
    </lineage>
</organism>
<dbReference type="eggNOG" id="ENOG502RPX2">
    <property type="taxonomic scope" value="Eukaryota"/>
</dbReference>
<name>W6Z323_COCMI</name>
<sequence>MNRSNYPRRSGPLVPHNDVRFNVNINFTPNDWQVSPGESHSFLEDVRTAVLKYRTTSPTRFSVPIEVAQSQSQNLGRSDKFHGSFALWVGFYNFGSRPIFATCRFKSEKREGGRRLTDKVEVYGKRIGRYVPLEEFLEKMFPTFSEIPVGDDVMFQWWKSNGSAFNWPGLPTELKERIISFCMHRSQPRAPRRRPIKGAPEVTAQFGKWSALLGVSHQVRAISLRMCFVGSSDLLYDKGLCIDVKGHHAFKDCMRRLGKCFQMLEPGSLPSTDEMRRLADTYKTYPRIYPELSRYATFRHAIRKINFQLSFLDSMHFFKVTAGSFAQWFRNFKLDYGIFCQMPCLNEIRIQLPDARGSLSDGPCQWGPQLFYGEPFNCPRILHRLIYERVAEVLASYENVNMYGFMDEVEKESFYKLRSEERKKVRFTAEEIRELYRQDGGGVELEKSIIPGIQEDVVEESEGLVIQDAFWPPKCRCKVRCWKVLYPDTT</sequence>
<evidence type="ECO:0000313" key="1">
    <source>
        <dbReference type="EMBL" id="EUC46147.1"/>
    </source>
</evidence>
<protein>
    <submittedName>
        <fullName evidence="1">Uncharacterized protein</fullName>
    </submittedName>
</protein>
<keyword evidence="2" id="KW-1185">Reference proteome</keyword>
<dbReference type="HOGENOM" id="CLU_044119_0_0_1"/>
<evidence type="ECO:0000313" key="2">
    <source>
        <dbReference type="Proteomes" id="UP000054032"/>
    </source>
</evidence>
<dbReference type="GeneID" id="19128302"/>
<dbReference type="Proteomes" id="UP000054032">
    <property type="component" value="Unassembled WGS sequence"/>
</dbReference>
<proteinExistence type="predicted"/>
<dbReference type="OrthoDB" id="3781946at2759"/>
<reference evidence="1 2" key="1">
    <citation type="journal article" date="2013" name="PLoS Genet.">
        <title>Comparative genome structure, secondary metabolite, and effector coding capacity across Cochliobolus pathogens.</title>
        <authorList>
            <person name="Condon B.J."/>
            <person name="Leng Y."/>
            <person name="Wu D."/>
            <person name="Bushley K.E."/>
            <person name="Ohm R.A."/>
            <person name="Otillar R."/>
            <person name="Martin J."/>
            <person name="Schackwitz W."/>
            <person name="Grimwood J."/>
            <person name="MohdZainudin N."/>
            <person name="Xue C."/>
            <person name="Wang R."/>
            <person name="Manning V.A."/>
            <person name="Dhillon B."/>
            <person name="Tu Z.J."/>
            <person name="Steffenson B.J."/>
            <person name="Salamov A."/>
            <person name="Sun H."/>
            <person name="Lowry S."/>
            <person name="LaButti K."/>
            <person name="Han J."/>
            <person name="Copeland A."/>
            <person name="Lindquist E."/>
            <person name="Barry K."/>
            <person name="Schmutz J."/>
            <person name="Baker S.E."/>
            <person name="Ciuffetti L.M."/>
            <person name="Grigoriev I.V."/>
            <person name="Zhong S."/>
            <person name="Turgeon B.G."/>
        </authorList>
    </citation>
    <scope>NUCLEOTIDE SEQUENCE [LARGE SCALE GENOMIC DNA]</scope>
    <source>
        <strain evidence="1 2">ATCC 44560</strain>
    </source>
</reference>
<accession>W6Z323</accession>
<gene>
    <name evidence="1" type="ORF">COCMIDRAFT_93661</name>
</gene>